<evidence type="ECO:0000313" key="5">
    <source>
        <dbReference type="Proteomes" id="UP000204537"/>
    </source>
</evidence>
<dbReference type="OrthoDB" id="29220at10239"/>
<dbReference type="Proteomes" id="UP000240920">
    <property type="component" value="Segment"/>
</dbReference>
<feature type="region of interest" description="Disordered" evidence="1">
    <location>
        <begin position="33"/>
        <end position="55"/>
    </location>
</feature>
<evidence type="ECO:0000313" key="2">
    <source>
        <dbReference type="EMBL" id="AOV58736.1"/>
    </source>
</evidence>
<reference evidence="5 6" key="1">
    <citation type="journal article" date="2016" name="Virology">
        <title>The genomic content and context of auxiliary metabolic genes in marine cyanomyoviruses.</title>
        <authorList>
            <person name="Crummett L.T."/>
            <person name="Puxty R.J."/>
            <person name="Weihe C."/>
            <person name="Marston M.F."/>
            <person name="Martiny J.B."/>
        </authorList>
    </citation>
    <scope>NUCLEOTIDE SEQUENCE [LARGE SCALE GENOMIC DNA]</scope>
    <source>
        <strain evidence="2">0808SB25</strain>
        <strain evidence="3">0910TB04</strain>
        <strain evidence="4">1010CC42</strain>
    </source>
</reference>
<dbReference type="RefSeq" id="YP_009321495.1">
    <property type="nucleotide sequence ID" value="NC_031906.1"/>
</dbReference>
<protein>
    <submittedName>
        <fullName evidence="3">Uncharacterized protein</fullName>
    </submittedName>
</protein>
<dbReference type="KEGG" id="vg:30306523"/>
<dbReference type="Proteomes" id="UP000204537">
    <property type="component" value="Segment"/>
</dbReference>
<keyword evidence="5" id="KW-1185">Reference proteome</keyword>
<dbReference type="EMBL" id="KU686199">
    <property type="protein sequence ID" value="AOV59215.1"/>
    <property type="molecule type" value="Genomic_DNA"/>
</dbReference>
<dbReference type="Proteomes" id="UP000240804">
    <property type="component" value="Segment"/>
</dbReference>
<gene>
    <name evidence="4" type="ORF">C421010_232</name>
    <name evidence="2" type="ORF">S250808_231</name>
    <name evidence="3" type="ORF">T040910_231</name>
</gene>
<evidence type="ECO:0000313" key="6">
    <source>
        <dbReference type="Proteomes" id="UP000240804"/>
    </source>
</evidence>
<name>A0A1D8KJY8_9CAUD</name>
<sequence length="55" mass="6223">MDKDKLKLIYKNLKSLLNALESEIYSDPAAYKEDSKLSAASARYDSQDDDDGYTD</sequence>
<proteinExistence type="predicted"/>
<evidence type="ECO:0000256" key="1">
    <source>
        <dbReference type="SAM" id="MobiDB-lite"/>
    </source>
</evidence>
<evidence type="ECO:0000313" key="3">
    <source>
        <dbReference type="EMBL" id="AOV58975.1"/>
    </source>
</evidence>
<accession>A0A1D8KJY8</accession>
<dbReference type="EMBL" id="KU686198">
    <property type="protein sequence ID" value="AOV58975.1"/>
    <property type="molecule type" value="Genomic_DNA"/>
</dbReference>
<dbReference type="GeneID" id="30306523"/>
<organism evidence="3 6">
    <name type="scientific">Synechococcus phage S-CAM3</name>
    <dbReference type="NCBI Taxonomy" id="1883366"/>
    <lineage>
        <taxon>Viruses</taxon>
        <taxon>Duplodnaviria</taxon>
        <taxon>Heunggongvirae</taxon>
        <taxon>Uroviricota</taxon>
        <taxon>Caudoviricetes</taxon>
        <taxon>Pantevenvirales</taxon>
        <taxon>Kyanoviridae</taxon>
        <taxon>Charybdisvirus</taxon>
        <taxon>Charybdisvirus scam3</taxon>
    </lineage>
</organism>
<evidence type="ECO:0000313" key="4">
    <source>
        <dbReference type="EMBL" id="AOV59215.1"/>
    </source>
</evidence>
<dbReference type="EMBL" id="KU686197">
    <property type="protein sequence ID" value="AOV58736.1"/>
    <property type="molecule type" value="Genomic_DNA"/>
</dbReference>